<evidence type="ECO:0000256" key="1">
    <source>
        <dbReference type="SAM" id="Phobius"/>
    </source>
</evidence>
<dbReference type="EMBL" id="JBHSXN010000005">
    <property type="protein sequence ID" value="MFC6955042.1"/>
    <property type="molecule type" value="Genomic_DNA"/>
</dbReference>
<evidence type="ECO:0000313" key="3">
    <source>
        <dbReference type="Proteomes" id="UP001596395"/>
    </source>
</evidence>
<keyword evidence="1" id="KW-1133">Transmembrane helix</keyword>
<dbReference type="RefSeq" id="WP_336351985.1">
    <property type="nucleotide sequence ID" value="NZ_JAZAQL010000005.1"/>
</dbReference>
<protein>
    <submittedName>
        <fullName evidence="2">Uncharacterized protein</fullName>
    </submittedName>
</protein>
<accession>A0ABD5VHM9</accession>
<proteinExistence type="predicted"/>
<comment type="caution">
    <text evidence="2">The sequence shown here is derived from an EMBL/GenBank/DDBJ whole genome shotgun (WGS) entry which is preliminary data.</text>
</comment>
<dbReference type="Proteomes" id="UP001596395">
    <property type="component" value="Unassembled WGS sequence"/>
</dbReference>
<sequence length="318" mass="36006">MNKTSILLLGLFVVAAVPTAPGASGINETGTDNNVVQESEPEEVIERSFRSRGTEYLISVNLSNHTVRVKADHFADNQTSVGFALYLNDKQLTNQMWTLSQGQTKKYKKKIINDYYAGDIYRNLTIYTRNEVASIAYNFTVPRKYNGRYLRPTIKKIDFERLNHTAGRLTITVRSDSEYYYPIYYQIWTPGVQADYIEVRPTEGENITRSSIILPIDKGESVEGEIRAHAMLLNKTGPLSTQVEFYGRPGNVQFQRVPFEPLQLERVTEHTYVNESVSENGAFGVSDQAFRRVLGGVGVLLLLIVVVGVLLGRRRRRV</sequence>
<gene>
    <name evidence="2" type="ORF">ACFQGB_19440</name>
</gene>
<reference evidence="2 3" key="1">
    <citation type="journal article" date="2019" name="Int. J. Syst. Evol. Microbiol.">
        <title>The Global Catalogue of Microorganisms (GCM) 10K type strain sequencing project: providing services to taxonomists for standard genome sequencing and annotation.</title>
        <authorList>
            <consortium name="The Broad Institute Genomics Platform"/>
            <consortium name="The Broad Institute Genome Sequencing Center for Infectious Disease"/>
            <person name="Wu L."/>
            <person name="Ma J."/>
        </authorList>
    </citation>
    <scope>NUCLEOTIDE SEQUENCE [LARGE SCALE GENOMIC DNA]</scope>
    <source>
        <strain evidence="2 3">GX26</strain>
    </source>
</reference>
<dbReference type="AlphaFoldDB" id="A0ABD5VHM9"/>
<keyword evidence="3" id="KW-1185">Reference proteome</keyword>
<keyword evidence="1" id="KW-0472">Membrane</keyword>
<feature type="transmembrane region" description="Helical" evidence="1">
    <location>
        <begin position="293"/>
        <end position="312"/>
    </location>
</feature>
<name>A0ABD5VHM9_9EURY</name>
<keyword evidence="1" id="KW-0812">Transmembrane</keyword>
<evidence type="ECO:0000313" key="2">
    <source>
        <dbReference type="EMBL" id="MFC6955042.1"/>
    </source>
</evidence>
<organism evidence="2 3">
    <name type="scientific">Halorubellus litoreus</name>
    <dbReference type="NCBI Taxonomy" id="755308"/>
    <lineage>
        <taxon>Archaea</taxon>
        <taxon>Methanobacteriati</taxon>
        <taxon>Methanobacteriota</taxon>
        <taxon>Stenosarchaea group</taxon>
        <taxon>Halobacteria</taxon>
        <taxon>Halobacteriales</taxon>
        <taxon>Halorubellaceae</taxon>
        <taxon>Halorubellus</taxon>
    </lineage>
</organism>